<protein>
    <submittedName>
        <fullName evidence="4">Rhamnogalacturonan acetylesterase like protein</fullName>
    </submittedName>
</protein>
<dbReference type="SUPFAM" id="SSF52266">
    <property type="entry name" value="SGNH hydrolase"/>
    <property type="match status" value="1"/>
</dbReference>
<dbReference type="Pfam" id="PF13472">
    <property type="entry name" value="Lipase_GDSL_2"/>
    <property type="match status" value="1"/>
</dbReference>
<dbReference type="InterPro" id="IPR013830">
    <property type="entry name" value="SGNH_hydro"/>
</dbReference>
<evidence type="ECO:0000313" key="5">
    <source>
        <dbReference type="Proteomes" id="UP000033647"/>
    </source>
</evidence>
<dbReference type="Gene3D" id="3.40.50.1110">
    <property type="entry name" value="SGNH hydrolase"/>
    <property type="match status" value="1"/>
</dbReference>
<dbReference type="Proteomes" id="UP000033647">
    <property type="component" value="Unassembled WGS sequence"/>
</dbReference>
<name>A0A0F4GK20_9PEZI</name>
<dbReference type="AlphaFoldDB" id="A0A0F4GK20"/>
<evidence type="ECO:0000313" key="4">
    <source>
        <dbReference type="EMBL" id="KJX97603.1"/>
    </source>
</evidence>
<feature type="domain" description="SGNH hydrolase-type esterase" evidence="3">
    <location>
        <begin position="16"/>
        <end position="216"/>
    </location>
</feature>
<evidence type="ECO:0000256" key="1">
    <source>
        <dbReference type="ARBA" id="ARBA00008668"/>
    </source>
</evidence>
<keyword evidence="5" id="KW-1185">Reference proteome</keyword>
<keyword evidence="2" id="KW-0378">Hydrolase</keyword>
<dbReference type="GO" id="GO:0016787">
    <property type="term" value="F:hydrolase activity"/>
    <property type="evidence" value="ECO:0007669"/>
    <property type="project" value="UniProtKB-KW"/>
</dbReference>
<evidence type="ECO:0000259" key="3">
    <source>
        <dbReference type="Pfam" id="PF13472"/>
    </source>
</evidence>
<evidence type="ECO:0000256" key="2">
    <source>
        <dbReference type="ARBA" id="ARBA00022801"/>
    </source>
</evidence>
<dbReference type="EMBL" id="LAFY01000469">
    <property type="protein sequence ID" value="KJX97603.1"/>
    <property type="molecule type" value="Genomic_DNA"/>
</dbReference>
<comment type="similarity">
    <text evidence="1">Belongs to the 'GDSL' lipolytic enzyme family.</text>
</comment>
<dbReference type="STRING" id="1047168.A0A0F4GK20"/>
<dbReference type="InterPro" id="IPR037459">
    <property type="entry name" value="RhgT-like"/>
</dbReference>
<dbReference type="PANTHER" id="PTHR43695:SF1">
    <property type="entry name" value="RHAMNOGALACTURONAN ACETYLESTERASE"/>
    <property type="match status" value="1"/>
</dbReference>
<gene>
    <name evidence="4" type="ORF">TI39_contig477g00001</name>
</gene>
<organism evidence="4 5">
    <name type="scientific">Zymoseptoria brevis</name>
    <dbReference type="NCBI Taxonomy" id="1047168"/>
    <lineage>
        <taxon>Eukaryota</taxon>
        <taxon>Fungi</taxon>
        <taxon>Dikarya</taxon>
        <taxon>Ascomycota</taxon>
        <taxon>Pezizomycotina</taxon>
        <taxon>Dothideomycetes</taxon>
        <taxon>Dothideomycetidae</taxon>
        <taxon>Mycosphaerellales</taxon>
        <taxon>Mycosphaerellaceae</taxon>
        <taxon>Zymoseptoria</taxon>
    </lineage>
</organism>
<accession>A0A0F4GK20</accession>
<dbReference type="PANTHER" id="PTHR43695">
    <property type="entry name" value="PUTATIVE (AFU_ORTHOLOGUE AFUA_2G17250)-RELATED"/>
    <property type="match status" value="1"/>
</dbReference>
<dbReference type="InterPro" id="IPR036514">
    <property type="entry name" value="SGNH_hydro_sf"/>
</dbReference>
<sequence>MAASTFAAAAPTVYLAGDSTMAATGNNDGTTAGWGAYLSTHISLAVVNHALGGRSARSFTREGHFDAIAALITNEDIVVIEFGHNDGGGLRIDNGRSDCPPSGTDYTVTCKSTFQGKAETVLTYEAYLINAANLFTSKGARVIISSATPDNPFDTGKFIYSPDRFNAYARDAAKVSGATFVDHGGYTADAFEKAGMKVVDGYYPKDHVHTSPEGAKVVASAFVDAVVAAGGPLKPYVI</sequence>
<proteinExistence type="inferred from homology"/>
<reference evidence="4 5" key="1">
    <citation type="submission" date="2015-03" db="EMBL/GenBank/DDBJ databases">
        <title>RNA-seq based gene annotation and comparative genomics of four Zymoseptoria species reveal species-specific pathogenicity related genes and transposable element activity.</title>
        <authorList>
            <person name="Grandaubert J."/>
            <person name="Bhattacharyya A."/>
            <person name="Stukenbrock E.H."/>
        </authorList>
    </citation>
    <scope>NUCLEOTIDE SEQUENCE [LARGE SCALE GENOMIC DNA]</scope>
    <source>
        <strain evidence="4 5">Zb18110</strain>
    </source>
</reference>
<comment type="caution">
    <text evidence="4">The sequence shown here is derived from an EMBL/GenBank/DDBJ whole genome shotgun (WGS) entry which is preliminary data.</text>
</comment>
<dbReference type="OrthoDB" id="2141316at2759"/>